<dbReference type="EMBL" id="VSSQ01024606">
    <property type="protein sequence ID" value="MPM72215.1"/>
    <property type="molecule type" value="Genomic_DNA"/>
</dbReference>
<protein>
    <submittedName>
        <fullName evidence="2">Uncharacterized protein</fullName>
    </submittedName>
</protein>
<dbReference type="AlphaFoldDB" id="A0A645C3V5"/>
<accession>A0A645C3V5</accession>
<comment type="caution">
    <text evidence="2">The sequence shown here is derived from an EMBL/GenBank/DDBJ whole genome shotgun (WGS) entry which is preliminary data.</text>
</comment>
<sequence>MNETLPWDLKPAESMSDGAVNAVPGGRPHPPVPTDAESVDMVAAAEARIATSMAFFLELFFQKVCMIRDPAEQAEVIKDILCAYTCKEKGMAALFNALANKILADKGLVPGDDSDCC</sequence>
<organism evidence="2">
    <name type="scientific">bioreactor metagenome</name>
    <dbReference type="NCBI Taxonomy" id="1076179"/>
    <lineage>
        <taxon>unclassified sequences</taxon>
        <taxon>metagenomes</taxon>
        <taxon>ecological metagenomes</taxon>
    </lineage>
</organism>
<reference evidence="2" key="1">
    <citation type="submission" date="2019-08" db="EMBL/GenBank/DDBJ databases">
        <authorList>
            <person name="Kucharzyk K."/>
            <person name="Murdoch R.W."/>
            <person name="Higgins S."/>
            <person name="Loffler F."/>
        </authorList>
    </citation>
    <scope>NUCLEOTIDE SEQUENCE</scope>
</reference>
<gene>
    <name evidence="2" type="ORF">SDC9_119188</name>
</gene>
<name>A0A645C3V5_9ZZZZ</name>
<evidence type="ECO:0000313" key="2">
    <source>
        <dbReference type="EMBL" id="MPM72215.1"/>
    </source>
</evidence>
<proteinExistence type="predicted"/>
<evidence type="ECO:0000256" key="1">
    <source>
        <dbReference type="SAM" id="MobiDB-lite"/>
    </source>
</evidence>
<feature type="region of interest" description="Disordered" evidence="1">
    <location>
        <begin position="1"/>
        <end position="35"/>
    </location>
</feature>